<dbReference type="GO" id="GO:0071793">
    <property type="term" value="P:bacillithiol biosynthetic process"/>
    <property type="evidence" value="ECO:0007669"/>
    <property type="project" value="InterPro"/>
</dbReference>
<proteinExistence type="predicted"/>
<feature type="domain" description="Glycosyl transferase family 1" evidence="1">
    <location>
        <begin position="195"/>
        <end position="271"/>
    </location>
</feature>
<reference evidence="3" key="1">
    <citation type="submission" date="2018-05" db="EMBL/GenBank/DDBJ databases">
        <authorList>
            <person name="Lanie J.A."/>
            <person name="Ng W.-L."/>
            <person name="Kazmierczak K.M."/>
            <person name="Andrzejewski T.M."/>
            <person name="Davidsen T.M."/>
            <person name="Wayne K.J."/>
            <person name="Tettelin H."/>
            <person name="Glass J.I."/>
            <person name="Rusch D."/>
            <person name="Podicherti R."/>
            <person name="Tsui H.-C.T."/>
            <person name="Winkler M.E."/>
        </authorList>
    </citation>
    <scope>NUCLEOTIDE SEQUENCE</scope>
</reference>
<feature type="domain" description="Glycosyltransferase subfamily 4-like N-terminal" evidence="2">
    <location>
        <begin position="19"/>
        <end position="186"/>
    </location>
</feature>
<dbReference type="Gene3D" id="3.40.50.2000">
    <property type="entry name" value="Glycogen Phosphorylase B"/>
    <property type="match status" value="2"/>
</dbReference>
<sequence length="273" mass="30964">MIALKQNKYKIGIVCYPTYGGSGVVATELGMALANKNHEVHFISYSQPFRLDVFSNKINFHEVSVPDYPLFEYIPYEHNLTAKLVDVVLHEKLNLLHVHYAIPHASAALSAKQILASKGIDLPIITTLHGTDITLLGKDKSFKSVIEFAINNSDAVTAVSQSLRKDTLDSFNIQKEIQVVPNFIDSNLYKYKIDEDLRRSFVSKEEKLIIHISNFRKVKRVQDVLKVFAKIREKIPSKLLLIGDGPERLEMEQLCRNLNLCESIRFIGKLKAV</sequence>
<dbReference type="AlphaFoldDB" id="A0A382U7N9"/>
<evidence type="ECO:0008006" key="4">
    <source>
        <dbReference type="Google" id="ProtNLM"/>
    </source>
</evidence>
<dbReference type="GO" id="GO:0016757">
    <property type="term" value="F:glycosyltransferase activity"/>
    <property type="evidence" value="ECO:0007669"/>
    <property type="project" value="InterPro"/>
</dbReference>
<dbReference type="SUPFAM" id="SSF53756">
    <property type="entry name" value="UDP-Glycosyltransferase/glycogen phosphorylase"/>
    <property type="match status" value="1"/>
</dbReference>
<gene>
    <name evidence="3" type="ORF">METZ01_LOCUS382896</name>
</gene>
<dbReference type="NCBIfam" id="TIGR03999">
    <property type="entry name" value="thiol_BshA"/>
    <property type="match status" value="1"/>
</dbReference>
<dbReference type="Pfam" id="PF00534">
    <property type="entry name" value="Glycos_transf_1"/>
    <property type="match status" value="1"/>
</dbReference>
<dbReference type="Pfam" id="PF13439">
    <property type="entry name" value="Glyco_transf_4"/>
    <property type="match status" value="1"/>
</dbReference>
<dbReference type="PANTHER" id="PTHR45947">
    <property type="entry name" value="SULFOQUINOVOSYL TRANSFERASE SQD2"/>
    <property type="match status" value="1"/>
</dbReference>
<dbReference type="PANTHER" id="PTHR45947:SF3">
    <property type="entry name" value="SULFOQUINOVOSYL TRANSFERASE SQD2"/>
    <property type="match status" value="1"/>
</dbReference>
<protein>
    <recommendedName>
        <fullName evidence="4">N-acetyl-alpha-D-glucosaminyl L-malate synthase BshA</fullName>
    </recommendedName>
</protein>
<evidence type="ECO:0000259" key="2">
    <source>
        <dbReference type="Pfam" id="PF13439"/>
    </source>
</evidence>
<dbReference type="InterPro" id="IPR028098">
    <property type="entry name" value="Glyco_trans_4-like_N"/>
</dbReference>
<evidence type="ECO:0000259" key="1">
    <source>
        <dbReference type="Pfam" id="PF00534"/>
    </source>
</evidence>
<dbReference type="InterPro" id="IPR023881">
    <property type="entry name" value="Thiol_BshA"/>
</dbReference>
<dbReference type="EMBL" id="UINC01141982">
    <property type="protein sequence ID" value="SVD30042.1"/>
    <property type="molecule type" value="Genomic_DNA"/>
</dbReference>
<name>A0A382U7N9_9ZZZZ</name>
<feature type="non-terminal residue" evidence="3">
    <location>
        <position position="273"/>
    </location>
</feature>
<evidence type="ECO:0000313" key="3">
    <source>
        <dbReference type="EMBL" id="SVD30042.1"/>
    </source>
</evidence>
<accession>A0A382U7N9</accession>
<dbReference type="InterPro" id="IPR001296">
    <property type="entry name" value="Glyco_trans_1"/>
</dbReference>
<organism evidence="3">
    <name type="scientific">marine metagenome</name>
    <dbReference type="NCBI Taxonomy" id="408172"/>
    <lineage>
        <taxon>unclassified sequences</taxon>
        <taxon>metagenomes</taxon>
        <taxon>ecological metagenomes</taxon>
    </lineage>
</organism>
<dbReference type="InterPro" id="IPR050194">
    <property type="entry name" value="Glycosyltransferase_grp1"/>
</dbReference>